<dbReference type="InterPro" id="IPR000089">
    <property type="entry name" value="Biotin_lipoyl"/>
</dbReference>
<organism evidence="3 4">
    <name type="scientific">Desulfonema limicola</name>
    <dbReference type="NCBI Taxonomy" id="45656"/>
    <lineage>
        <taxon>Bacteria</taxon>
        <taxon>Pseudomonadati</taxon>
        <taxon>Thermodesulfobacteriota</taxon>
        <taxon>Desulfobacteria</taxon>
        <taxon>Desulfobacterales</taxon>
        <taxon>Desulfococcaceae</taxon>
        <taxon>Desulfonema</taxon>
    </lineage>
</organism>
<dbReference type="CDD" id="cd06850">
    <property type="entry name" value="biotinyl_domain"/>
    <property type="match status" value="1"/>
</dbReference>
<dbReference type="PANTHER" id="PTHR45266:SF3">
    <property type="entry name" value="OXALOACETATE DECARBOXYLASE ALPHA CHAIN"/>
    <property type="match status" value="1"/>
</dbReference>
<dbReference type="PANTHER" id="PTHR45266">
    <property type="entry name" value="OXALOACETATE DECARBOXYLASE ALPHA CHAIN"/>
    <property type="match status" value="1"/>
</dbReference>
<keyword evidence="4" id="KW-1185">Reference proteome</keyword>
<dbReference type="RefSeq" id="WP_207690695.1">
    <property type="nucleotide sequence ID" value="NZ_CP061799.1"/>
</dbReference>
<dbReference type="Proteomes" id="UP000663720">
    <property type="component" value="Chromosome"/>
</dbReference>
<dbReference type="KEGG" id="dli:dnl_11260"/>
<sequence length="73" mass="8075">MSEEILAPLAGKIVKMNLQVNQNVEEDDEALVIEAMKMETPVFVPCDGTVKEIRVKEGQDVEEDDVLAVIFNG</sequence>
<accession>A0A975GF41</accession>
<protein>
    <submittedName>
        <fullName evidence="3">Biotin/lipoyl attachment domain-containing protein</fullName>
    </submittedName>
</protein>
<reference evidence="3" key="1">
    <citation type="journal article" date="2021" name="Microb. Physiol.">
        <title>Proteogenomic Insights into the Physiology of Marine, Sulfate-Reducing, Filamentous Desulfonema limicola and Desulfonema magnum.</title>
        <authorList>
            <person name="Schnaars V."/>
            <person name="Wohlbrand L."/>
            <person name="Scheve S."/>
            <person name="Hinrichs C."/>
            <person name="Reinhardt R."/>
            <person name="Rabus R."/>
        </authorList>
    </citation>
    <scope>NUCLEOTIDE SEQUENCE</scope>
    <source>
        <strain evidence="3">5ac10</strain>
    </source>
</reference>
<evidence type="ECO:0000259" key="2">
    <source>
        <dbReference type="PROSITE" id="PS50968"/>
    </source>
</evidence>
<dbReference type="Gene3D" id="2.40.50.100">
    <property type="match status" value="1"/>
</dbReference>
<feature type="domain" description="Lipoyl-binding" evidence="2">
    <location>
        <begin position="1"/>
        <end position="71"/>
    </location>
</feature>
<dbReference type="FunFam" id="2.40.50.100:FF:000003">
    <property type="entry name" value="Acetyl-CoA carboxylase biotin carboxyl carrier protein"/>
    <property type="match status" value="1"/>
</dbReference>
<dbReference type="SUPFAM" id="SSF51230">
    <property type="entry name" value="Single hybrid motif"/>
    <property type="match status" value="1"/>
</dbReference>
<evidence type="ECO:0000313" key="4">
    <source>
        <dbReference type="Proteomes" id="UP000663720"/>
    </source>
</evidence>
<dbReference type="EMBL" id="CP061799">
    <property type="protein sequence ID" value="QTA78881.1"/>
    <property type="molecule type" value="Genomic_DNA"/>
</dbReference>
<proteinExistence type="predicted"/>
<keyword evidence="1" id="KW-0092">Biotin</keyword>
<name>A0A975GF41_9BACT</name>
<evidence type="ECO:0000256" key="1">
    <source>
        <dbReference type="ARBA" id="ARBA00023267"/>
    </source>
</evidence>
<dbReference type="AlphaFoldDB" id="A0A975GF41"/>
<evidence type="ECO:0000313" key="3">
    <source>
        <dbReference type="EMBL" id="QTA78881.1"/>
    </source>
</evidence>
<dbReference type="InterPro" id="IPR011053">
    <property type="entry name" value="Single_hybrid_motif"/>
</dbReference>
<gene>
    <name evidence="3" type="ORF">dnl_11260</name>
</gene>
<dbReference type="PROSITE" id="PS50968">
    <property type="entry name" value="BIOTINYL_LIPOYL"/>
    <property type="match status" value="1"/>
</dbReference>
<dbReference type="Pfam" id="PF00364">
    <property type="entry name" value="Biotin_lipoyl"/>
    <property type="match status" value="1"/>
</dbReference>
<dbReference type="InterPro" id="IPR050709">
    <property type="entry name" value="Biotin_Carboxyl_Carrier/Decarb"/>
</dbReference>